<keyword evidence="1" id="KW-0129">CBS domain</keyword>
<dbReference type="SMART" id="SM00052">
    <property type="entry name" value="EAL"/>
    <property type="match status" value="1"/>
</dbReference>
<dbReference type="Pfam" id="PF00571">
    <property type="entry name" value="CBS"/>
    <property type="match status" value="1"/>
</dbReference>
<dbReference type="PROSITE" id="PS51371">
    <property type="entry name" value="CBS"/>
    <property type="match status" value="1"/>
</dbReference>
<dbReference type="InterPro" id="IPR001633">
    <property type="entry name" value="EAL_dom"/>
</dbReference>
<feature type="domain" description="GGDEF" evidence="3">
    <location>
        <begin position="428"/>
        <end position="584"/>
    </location>
</feature>
<dbReference type="AlphaFoldDB" id="A0A512DI43"/>
<dbReference type="Gene3D" id="3.20.20.450">
    <property type="entry name" value="EAL domain"/>
    <property type="match status" value="1"/>
</dbReference>
<sequence length="591" mass="64450">MDTRTCAKGDWRMLRENLQRLTVAFQPIVSTSSGQIFAHEVLVRGHEAMGYRSVGEILRASHDSGLLSELEALVRRKALRMLPPAAADGSRVLSFNLDHRIADAWSVLSGIGAGDPGKDGVRVVTEITSMPACADAAARVRLLKRGGAMLALDRFGVTADGLEMLHEVEPDFIKIDRSFIQGIEANARKRVVLAQLIGVAHTLGVQVIAVGIENAQQLRICRDLGCDLVQGFFVQAPIADARRASLSFPHVAMCDSFTDRRKKDQEWVLERLDTAPAIPSDMPMREVFGRFASNASASFLPVVDGAGRPLGILCESSLKNYAYSPFGKDLIANKQIGRKITDFVVRCPVIDLATPFDQMLAIFSATDHADGILITTDMVYRGFLSAHSLIRAVHEKNLDRAREENPLTRLAGNAAINEYIAGRIADGEGAFLAYIDFDNFKPFNDTYGFRQGDRAILLFAELCRKASRPESWFLGHIGGDDFFIGIRGVSATEGVAEVSKLIGRFTSDIESFYDPETRLRGFITAEDREGRTKTFPLLSASAVLCQLNPGVSCPTIDEISGAIAACKKQAKASPGKLAFAKLDEIAERVSA</sequence>
<dbReference type="InterPro" id="IPR035919">
    <property type="entry name" value="EAL_sf"/>
</dbReference>
<dbReference type="CDD" id="cd01949">
    <property type="entry name" value="GGDEF"/>
    <property type="match status" value="1"/>
</dbReference>
<dbReference type="SUPFAM" id="SSF141868">
    <property type="entry name" value="EAL domain-like"/>
    <property type="match status" value="1"/>
</dbReference>
<proteinExistence type="predicted"/>
<organism evidence="5 6">
    <name type="scientific">Skermanella aerolata</name>
    <dbReference type="NCBI Taxonomy" id="393310"/>
    <lineage>
        <taxon>Bacteria</taxon>
        <taxon>Pseudomonadati</taxon>
        <taxon>Pseudomonadota</taxon>
        <taxon>Alphaproteobacteria</taxon>
        <taxon>Rhodospirillales</taxon>
        <taxon>Azospirillaceae</taxon>
        <taxon>Skermanella</taxon>
    </lineage>
</organism>
<evidence type="ECO:0000256" key="1">
    <source>
        <dbReference type="PROSITE-ProRule" id="PRU00703"/>
    </source>
</evidence>
<dbReference type="EMBL" id="BJYZ01000002">
    <property type="protein sequence ID" value="GEO36148.1"/>
    <property type="molecule type" value="Genomic_DNA"/>
</dbReference>
<dbReference type="Pfam" id="PF00563">
    <property type="entry name" value="EAL"/>
    <property type="match status" value="1"/>
</dbReference>
<dbReference type="RefSeq" id="WP_308518065.1">
    <property type="nucleotide sequence ID" value="NZ_BJYZ01000002.1"/>
</dbReference>
<dbReference type="Proteomes" id="UP000321523">
    <property type="component" value="Unassembled WGS sequence"/>
</dbReference>
<protein>
    <submittedName>
        <fullName evidence="5">Diguanylate cyclase</fullName>
    </submittedName>
</protein>
<dbReference type="SMART" id="SM00267">
    <property type="entry name" value="GGDEF"/>
    <property type="match status" value="1"/>
</dbReference>
<reference evidence="5 6" key="1">
    <citation type="submission" date="2019-07" db="EMBL/GenBank/DDBJ databases">
        <title>Whole genome shotgun sequence of Skermanella aerolata NBRC 106429.</title>
        <authorList>
            <person name="Hosoyama A."/>
            <person name="Uohara A."/>
            <person name="Ohji S."/>
            <person name="Ichikawa N."/>
        </authorList>
    </citation>
    <scope>NUCLEOTIDE SEQUENCE [LARGE SCALE GENOMIC DNA]</scope>
    <source>
        <strain evidence="5 6">NBRC 106429</strain>
    </source>
</reference>
<dbReference type="PANTHER" id="PTHR33121">
    <property type="entry name" value="CYCLIC DI-GMP PHOSPHODIESTERASE PDEF"/>
    <property type="match status" value="1"/>
</dbReference>
<dbReference type="SUPFAM" id="SSF55073">
    <property type="entry name" value="Nucleotide cyclase"/>
    <property type="match status" value="1"/>
</dbReference>
<dbReference type="GO" id="GO:0071111">
    <property type="term" value="F:cyclic-guanylate-specific phosphodiesterase activity"/>
    <property type="evidence" value="ECO:0007669"/>
    <property type="project" value="InterPro"/>
</dbReference>
<dbReference type="Pfam" id="PF00990">
    <property type="entry name" value="GGDEF"/>
    <property type="match status" value="1"/>
</dbReference>
<dbReference type="PROSITE" id="PS50883">
    <property type="entry name" value="EAL"/>
    <property type="match status" value="1"/>
</dbReference>
<dbReference type="InterPro" id="IPR050706">
    <property type="entry name" value="Cyclic-di-GMP_PDE-like"/>
</dbReference>
<dbReference type="InterPro" id="IPR046342">
    <property type="entry name" value="CBS_dom_sf"/>
</dbReference>
<evidence type="ECO:0000259" key="3">
    <source>
        <dbReference type="PROSITE" id="PS50887"/>
    </source>
</evidence>
<name>A0A512DI43_9PROT</name>
<keyword evidence="6" id="KW-1185">Reference proteome</keyword>
<gene>
    <name evidence="5" type="ORF">SAE02_02960</name>
</gene>
<dbReference type="PANTHER" id="PTHR33121:SF76">
    <property type="entry name" value="SIGNALING PROTEIN"/>
    <property type="match status" value="1"/>
</dbReference>
<dbReference type="SUPFAM" id="SSF54631">
    <property type="entry name" value="CBS-domain pair"/>
    <property type="match status" value="1"/>
</dbReference>
<dbReference type="InterPro" id="IPR000644">
    <property type="entry name" value="CBS_dom"/>
</dbReference>
<dbReference type="PROSITE" id="PS50887">
    <property type="entry name" value="GGDEF"/>
    <property type="match status" value="1"/>
</dbReference>
<dbReference type="InterPro" id="IPR000160">
    <property type="entry name" value="GGDEF_dom"/>
</dbReference>
<feature type="domain" description="EAL" evidence="2">
    <location>
        <begin position="4"/>
        <end position="251"/>
    </location>
</feature>
<accession>A0A512DI43</accession>
<feature type="domain" description="CBS" evidence="4">
    <location>
        <begin position="269"/>
        <end position="330"/>
    </location>
</feature>
<dbReference type="InterPro" id="IPR029787">
    <property type="entry name" value="Nucleotide_cyclase"/>
</dbReference>
<evidence type="ECO:0000259" key="4">
    <source>
        <dbReference type="PROSITE" id="PS51371"/>
    </source>
</evidence>
<comment type="caution">
    <text evidence="5">The sequence shown here is derived from an EMBL/GenBank/DDBJ whole genome shotgun (WGS) entry which is preliminary data.</text>
</comment>
<dbReference type="CDD" id="cd01948">
    <property type="entry name" value="EAL"/>
    <property type="match status" value="1"/>
</dbReference>
<evidence type="ECO:0000313" key="6">
    <source>
        <dbReference type="Proteomes" id="UP000321523"/>
    </source>
</evidence>
<dbReference type="InterPro" id="IPR043128">
    <property type="entry name" value="Rev_trsase/Diguanyl_cyclase"/>
</dbReference>
<dbReference type="Gene3D" id="3.30.70.270">
    <property type="match status" value="1"/>
</dbReference>
<evidence type="ECO:0000259" key="2">
    <source>
        <dbReference type="PROSITE" id="PS50883"/>
    </source>
</evidence>
<evidence type="ECO:0000313" key="5">
    <source>
        <dbReference type="EMBL" id="GEO36148.1"/>
    </source>
</evidence>